<comment type="caution">
    <text evidence="1">The sequence shown here is derived from an EMBL/GenBank/DDBJ whole genome shotgun (WGS) entry which is preliminary data.</text>
</comment>
<proteinExistence type="predicted"/>
<evidence type="ECO:0000313" key="1">
    <source>
        <dbReference type="EMBL" id="KAK0500142.1"/>
    </source>
</evidence>
<dbReference type="AlphaFoldDB" id="A0AA39URE7"/>
<dbReference type="InterPro" id="IPR011009">
    <property type="entry name" value="Kinase-like_dom_sf"/>
</dbReference>
<dbReference type="EMBL" id="JAUEPU010000008">
    <property type="protein sequence ID" value="KAK0500142.1"/>
    <property type="molecule type" value="Genomic_DNA"/>
</dbReference>
<dbReference type="Proteomes" id="UP001175228">
    <property type="component" value="Unassembled WGS sequence"/>
</dbReference>
<name>A0AA39URE7_9AGAR</name>
<reference evidence="1" key="1">
    <citation type="submission" date="2023-06" db="EMBL/GenBank/DDBJ databases">
        <authorList>
            <consortium name="Lawrence Berkeley National Laboratory"/>
            <person name="Ahrendt S."/>
            <person name="Sahu N."/>
            <person name="Indic B."/>
            <person name="Wong-Bajracharya J."/>
            <person name="Merenyi Z."/>
            <person name="Ke H.-M."/>
            <person name="Monk M."/>
            <person name="Kocsube S."/>
            <person name="Drula E."/>
            <person name="Lipzen A."/>
            <person name="Balint B."/>
            <person name="Henrissat B."/>
            <person name="Andreopoulos B."/>
            <person name="Martin F.M."/>
            <person name="Harder C.B."/>
            <person name="Rigling D."/>
            <person name="Ford K.L."/>
            <person name="Foster G.D."/>
            <person name="Pangilinan J."/>
            <person name="Papanicolaou A."/>
            <person name="Barry K."/>
            <person name="LaButti K."/>
            <person name="Viragh M."/>
            <person name="Koriabine M."/>
            <person name="Yan M."/>
            <person name="Riley R."/>
            <person name="Champramary S."/>
            <person name="Plett K.L."/>
            <person name="Tsai I.J."/>
            <person name="Slot J."/>
            <person name="Sipos G."/>
            <person name="Plett J."/>
            <person name="Nagy L.G."/>
            <person name="Grigoriev I.V."/>
        </authorList>
    </citation>
    <scope>NUCLEOTIDE SEQUENCE</scope>
    <source>
        <strain evidence="1">HWK02</strain>
    </source>
</reference>
<protein>
    <submittedName>
        <fullName evidence="1">Uncharacterized protein</fullName>
    </submittedName>
</protein>
<gene>
    <name evidence="1" type="ORF">EDD18DRAFT_1307649</name>
</gene>
<evidence type="ECO:0000313" key="2">
    <source>
        <dbReference type="Proteomes" id="UP001175228"/>
    </source>
</evidence>
<keyword evidence="2" id="KW-1185">Reference proteome</keyword>
<dbReference type="Gene3D" id="1.10.510.10">
    <property type="entry name" value="Transferase(Phosphotransferase) domain 1"/>
    <property type="match status" value="1"/>
</dbReference>
<dbReference type="SUPFAM" id="SSF56112">
    <property type="entry name" value="Protein kinase-like (PK-like)"/>
    <property type="match status" value="1"/>
</dbReference>
<accession>A0AA39URE7</accession>
<sequence length="180" mass="20801">MQTAVSQPLPFPSSLDDLLMFIADFGNDHITPYALRAPETILLGPWNQRVSVWTFECLLPFLRVFELITGQNLFKYEPYPDRSLDAAAGHLWQMICFTGKKFQPKQLSWSHRATQYYEKTTCMLSQSGSIENPYPFEMSLRNYKTIGEEDVLVTATSLRRCLRLDSDDRYSAEQLLDVPF</sequence>
<organism evidence="1 2">
    <name type="scientific">Armillaria luteobubalina</name>
    <dbReference type="NCBI Taxonomy" id="153913"/>
    <lineage>
        <taxon>Eukaryota</taxon>
        <taxon>Fungi</taxon>
        <taxon>Dikarya</taxon>
        <taxon>Basidiomycota</taxon>
        <taxon>Agaricomycotina</taxon>
        <taxon>Agaricomycetes</taxon>
        <taxon>Agaricomycetidae</taxon>
        <taxon>Agaricales</taxon>
        <taxon>Marasmiineae</taxon>
        <taxon>Physalacriaceae</taxon>
        <taxon>Armillaria</taxon>
    </lineage>
</organism>